<dbReference type="CDD" id="cd16451">
    <property type="entry name" value="mRING_PEX12"/>
    <property type="match status" value="1"/>
</dbReference>
<evidence type="ECO:0000313" key="2">
    <source>
        <dbReference type="EMBL" id="KAG5462310.1"/>
    </source>
</evidence>
<evidence type="ECO:0000313" key="3">
    <source>
        <dbReference type="Proteomes" id="UP000673691"/>
    </source>
</evidence>
<keyword evidence="3" id="KW-1185">Reference proteome</keyword>
<reference evidence="2 3" key="1">
    <citation type="journal article" name="Sci. Rep.">
        <title>Genome-scale phylogenetic analyses confirm Olpidium as the closest living zoosporic fungus to the non-flagellated, terrestrial fungi.</title>
        <authorList>
            <person name="Chang Y."/>
            <person name="Rochon D."/>
            <person name="Sekimoto S."/>
            <person name="Wang Y."/>
            <person name="Chovatia M."/>
            <person name="Sandor L."/>
            <person name="Salamov A."/>
            <person name="Grigoriev I.V."/>
            <person name="Stajich J.E."/>
            <person name="Spatafora J.W."/>
        </authorList>
    </citation>
    <scope>NUCLEOTIDE SEQUENCE [LARGE SCALE GENOMIC DNA]</scope>
    <source>
        <strain evidence="2">S191</strain>
    </source>
</reference>
<dbReference type="Gene3D" id="3.30.40.10">
    <property type="entry name" value="Zinc/RING finger domain, C3HC4 (zinc finger)"/>
    <property type="match status" value="1"/>
</dbReference>
<dbReference type="GO" id="GO:0016558">
    <property type="term" value="P:protein import into peroxisome matrix"/>
    <property type="evidence" value="ECO:0007669"/>
    <property type="project" value="InterPro"/>
</dbReference>
<sequence>MFSRDFPSWSSKLNFLAFAKRLVVALLSRGLDALKVVLPTSVFFFRFFEWWYASKFNTAAEQQPIPPPPESLKGWAIHHMLTFTFSCLMVRHDGQPHPDGVPLPDDRIICPLCLRRRTNATAASSGYVFCYPCIYRHVNVYGECPVTKLHCDTEGLRKIYAIAV</sequence>
<gene>
    <name evidence="2" type="ORF">BJ554DRAFT_5381</name>
</gene>
<dbReference type="PANTHER" id="PTHR12888">
    <property type="entry name" value="PEROXISOME ASSEMBLY PROTEIN 12 PEROXIN-12"/>
    <property type="match status" value="1"/>
</dbReference>
<evidence type="ECO:0000256" key="1">
    <source>
        <dbReference type="ARBA" id="ARBA00029692"/>
    </source>
</evidence>
<dbReference type="GO" id="GO:0006513">
    <property type="term" value="P:protein monoubiquitination"/>
    <property type="evidence" value="ECO:0007669"/>
    <property type="project" value="TreeGrafter"/>
</dbReference>
<dbReference type="InterPro" id="IPR017375">
    <property type="entry name" value="PEX12"/>
</dbReference>
<dbReference type="GO" id="GO:0004842">
    <property type="term" value="F:ubiquitin-protein transferase activity"/>
    <property type="evidence" value="ECO:0007669"/>
    <property type="project" value="TreeGrafter"/>
</dbReference>
<dbReference type="PANTHER" id="PTHR12888:SF0">
    <property type="entry name" value="PEROXISOME ASSEMBLY PROTEIN 12"/>
    <property type="match status" value="1"/>
</dbReference>
<dbReference type="GO" id="GO:0005778">
    <property type="term" value="C:peroxisomal membrane"/>
    <property type="evidence" value="ECO:0007669"/>
    <property type="project" value="InterPro"/>
</dbReference>
<dbReference type="AlphaFoldDB" id="A0A8H7ZZQ6"/>
<dbReference type="EMBL" id="JAEFCI010002319">
    <property type="protein sequence ID" value="KAG5462310.1"/>
    <property type="molecule type" value="Genomic_DNA"/>
</dbReference>
<protein>
    <recommendedName>
        <fullName evidence="1">Peroxin-12</fullName>
    </recommendedName>
</protein>
<organism evidence="2 3">
    <name type="scientific">Olpidium bornovanus</name>
    <dbReference type="NCBI Taxonomy" id="278681"/>
    <lineage>
        <taxon>Eukaryota</taxon>
        <taxon>Fungi</taxon>
        <taxon>Fungi incertae sedis</taxon>
        <taxon>Olpidiomycota</taxon>
        <taxon>Olpidiomycotina</taxon>
        <taxon>Olpidiomycetes</taxon>
        <taxon>Olpidiales</taxon>
        <taxon>Olpidiaceae</taxon>
        <taxon>Olpidium</taxon>
    </lineage>
</organism>
<dbReference type="Proteomes" id="UP000673691">
    <property type="component" value="Unassembled WGS sequence"/>
</dbReference>
<dbReference type="GO" id="GO:0008270">
    <property type="term" value="F:zinc ion binding"/>
    <property type="evidence" value="ECO:0007669"/>
    <property type="project" value="InterPro"/>
</dbReference>
<accession>A0A8H7ZZQ6</accession>
<dbReference type="GO" id="GO:1990429">
    <property type="term" value="C:peroxisomal importomer complex"/>
    <property type="evidence" value="ECO:0007669"/>
    <property type="project" value="TreeGrafter"/>
</dbReference>
<comment type="caution">
    <text evidence="2">The sequence shown here is derived from an EMBL/GenBank/DDBJ whole genome shotgun (WGS) entry which is preliminary data.</text>
</comment>
<dbReference type="InterPro" id="IPR013083">
    <property type="entry name" value="Znf_RING/FYVE/PHD"/>
</dbReference>
<proteinExistence type="predicted"/>
<dbReference type="OrthoDB" id="107372at2759"/>
<name>A0A8H7ZZQ6_9FUNG</name>
<dbReference type="SUPFAM" id="SSF57850">
    <property type="entry name" value="RING/U-box"/>
    <property type="match status" value="1"/>
</dbReference>